<dbReference type="EMBL" id="RDQO01000001">
    <property type="protein sequence ID" value="RMX07592.1"/>
    <property type="molecule type" value="Genomic_DNA"/>
</dbReference>
<comment type="catalytic activity">
    <reaction evidence="8">
        <text>a 2,3-saturated acyl-[ACP] + NAD(+) = a (2E)-enoyl-[ACP] + NADH + H(+)</text>
        <dbReference type="Rhea" id="RHEA:10240"/>
        <dbReference type="Rhea" id="RHEA-COMP:9925"/>
        <dbReference type="Rhea" id="RHEA-COMP:9926"/>
        <dbReference type="ChEBI" id="CHEBI:15378"/>
        <dbReference type="ChEBI" id="CHEBI:57540"/>
        <dbReference type="ChEBI" id="CHEBI:57945"/>
        <dbReference type="ChEBI" id="CHEBI:78784"/>
        <dbReference type="ChEBI" id="CHEBI:78785"/>
        <dbReference type="EC" id="1.3.1.9"/>
    </reaction>
</comment>
<dbReference type="Proteomes" id="UP000278006">
    <property type="component" value="Unassembled WGS sequence"/>
</dbReference>
<feature type="binding site" evidence="10">
    <location>
        <position position="162"/>
    </location>
    <ligand>
        <name>NAD(+)</name>
        <dbReference type="ChEBI" id="CHEBI:57540"/>
    </ligand>
</feature>
<evidence type="ECO:0000256" key="9">
    <source>
        <dbReference type="PIRSR" id="PIRSR000094-2"/>
    </source>
</evidence>
<evidence type="ECO:0000256" key="8">
    <source>
        <dbReference type="PIRNR" id="PIRNR000094"/>
    </source>
</evidence>
<evidence type="ECO:0000256" key="1">
    <source>
        <dbReference type="ARBA" id="ARBA00005194"/>
    </source>
</evidence>
<evidence type="ECO:0000313" key="12">
    <source>
        <dbReference type="Proteomes" id="UP000278006"/>
    </source>
</evidence>
<evidence type="ECO:0000313" key="11">
    <source>
        <dbReference type="EMBL" id="RMX07592.1"/>
    </source>
</evidence>
<dbReference type="SMR" id="A0A3M6QYK9"/>
<evidence type="ECO:0000256" key="7">
    <source>
        <dbReference type="ARBA" id="ARBA00023160"/>
    </source>
</evidence>
<feature type="binding site" evidence="10">
    <location>
        <begin position="19"/>
        <end position="20"/>
    </location>
    <ligand>
        <name>NAD(+)</name>
        <dbReference type="ChEBI" id="CHEBI:57540"/>
    </ligand>
</feature>
<dbReference type="InterPro" id="IPR014358">
    <property type="entry name" value="Enoyl-ACP_Rdtase_NADH"/>
</dbReference>
<feature type="binding site" evidence="9">
    <location>
        <position position="95"/>
    </location>
    <ligand>
        <name>substrate</name>
    </ligand>
</feature>
<feature type="binding site" evidence="10">
    <location>
        <position position="13"/>
    </location>
    <ligand>
        <name>NAD(+)</name>
        <dbReference type="ChEBI" id="CHEBI:57540"/>
    </ligand>
</feature>
<comment type="similarity">
    <text evidence="2 8">Belongs to the short-chain dehydrogenases/reductases (SDR) family. FabI subfamily.</text>
</comment>
<comment type="pathway">
    <text evidence="1">Lipid metabolism; fatty acid biosynthesis.</text>
</comment>
<keyword evidence="5 8" id="KW-0560">Oxidoreductase</keyword>
<dbReference type="RefSeq" id="WP_122225712.1">
    <property type="nucleotide sequence ID" value="NZ_RDQO01000001.1"/>
</dbReference>
<dbReference type="InterPro" id="IPR002347">
    <property type="entry name" value="SDR_fam"/>
</dbReference>
<keyword evidence="3 8" id="KW-0444">Lipid biosynthesis</keyword>
<dbReference type="GO" id="GO:0004318">
    <property type="term" value="F:enoyl-[acyl-carrier-protein] reductase (NADH) activity"/>
    <property type="evidence" value="ECO:0007669"/>
    <property type="project" value="UniProtKB-EC"/>
</dbReference>
<dbReference type="PANTHER" id="PTHR43159">
    <property type="entry name" value="ENOYL-[ACYL-CARRIER-PROTEIN] REDUCTASE"/>
    <property type="match status" value="1"/>
</dbReference>
<gene>
    <name evidence="11" type="primary">fabI</name>
    <name evidence="11" type="ORF">D8I35_00090</name>
</gene>
<dbReference type="SUPFAM" id="SSF51735">
    <property type="entry name" value="NAD(P)-binding Rossmann-fold domains"/>
    <property type="match status" value="1"/>
</dbReference>
<dbReference type="Pfam" id="PF13561">
    <property type="entry name" value="adh_short_C2"/>
    <property type="match status" value="1"/>
</dbReference>
<evidence type="ECO:0000256" key="4">
    <source>
        <dbReference type="ARBA" id="ARBA00022832"/>
    </source>
</evidence>
<dbReference type="GO" id="GO:0006633">
    <property type="term" value="P:fatty acid biosynthetic process"/>
    <property type="evidence" value="ECO:0007669"/>
    <property type="project" value="UniProtKB-UniPathway"/>
</dbReference>
<feature type="binding site" evidence="10">
    <location>
        <begin position="64"/>
        <end position="65"/>
    </location>
    <ligand>
        <name>NAD(+)</name>
        <dbReference type="ChEBI" id="CHEBI:57540"/>
    </ligand>
</feature>
<dbReference type="InterPro" id="IPR036291">
    <property type="entry name" value="NAD(P)-bd_dom_sf"/>
</dbReference>
<dbReference type="OrthoDB" id="9803628at2"/>
<keyword evidence="12" id="KW-1185">Reference proteome</keyword>
<evidence type="ECO:0000256" key="2">
    <source>
        <dbReference type="ARBA" id="ARBA00009233"/>
    </source>
</evidence>
<dbReference type="AlphaFoldDB" id="A0A3M6QYK9"/>
<dbReference type="PANTHER" id="PTHR43159:SF2">
    <property type="entry name" value="ENOYL-[ACYL-CARRIER-PROTEIN] REDUCTASE [NADH], CHLOROPLASTIC"/>
    <property type="match status" value="1"/>
</dbReference>
<organism evidence="11 12">
    <name type="scientific">Corticibacter populi</name>
    <dbReference type="NCBI Taxonomy" id="1550736"/>
    <lineage>
        <taxon>Bacteria</taxon>
        <taxon>Pseudomonadati</taxon>
        <taxon>Pseudomonadota</taxon>
        <taxon>Betaproteobacteria</taxon>
        <taxon>Burkholderiales</taxon>
        <taxon>Comamonadaceae</taxon>
        <taxon>Corticibacter</taxon>
    </lineage>
</organism>
<dbReference type="PRINTS" id="PR00081">
    <property type="entry name" value="GDHRDH"/>
</dbReference>
<keyword evidence="4" id="KW-0276">Fatty acid metabolism</keyword>
<dbReference type="NCBIfam" id="NF005717">
    <property type="entry name" value="PRK07533.1"/>
    <property type="match status" value="1"/>
</dbReference>
<protein>
    <recommendedName>
        <fullName evidence="8">Enoyl-[acyl-carrier-protein] reductase [NADH]</fullName>
        <ecNumber evidence="8">1.3.1.9</ecNumber>
    </recommendedName>
</protein>
<dbReference type="UniPathway" id="UPA00094"/>
<keyword evidence="7 8" id="KW-0275">Fatty acid biosynthesis</keyword>
<evidence type="ECO:0000256" key="10">
    <source>
        <dbReference type="PIRSR" id="PIRSR000094-3"/>
    </source>
</evidence>
<keyword evidence="8 10" id="KW-0520">NAD</keyword>
<comment type="caution">
    <text evidence="11">The sequence shown here is derived from an EMBL/GenBank/DDBJ whole genome shotgun (WGS) entry which is preliminary data.</text>
</comment>
<accession>A0A3M6QYK9</accession>
<dbReference type="EC" id="1.3.1.9" evidence="8"/>
<feature type="binding site" evidence="10">
    <location>
        <position position="92"/>
    </location>
    <ligand>
        <name>NAD(+)</name>
        <dbReference type="ChEBI" id="CHEBI:57540"/>
    </ligand>
</feature>
<reference evidence="11 12" key="1">
    <citation type="submission" date="2018-10" db="EMBL/GenBank/DDBJ databases">
        <title>Draft genome of Cortibacter populi DSM10536.</title>
        <authorList>
            <person name="Bernier A.-M."/>
            <person name="Bernard K."/>
        </authorList>
    </citation>
    <scope>NUCLEOTIDE SEQUENCE [LARGE SCALE GENOMIC DNA]</scope>
    <source>
        <strain evidence="11 12">DSM 105136</strain>
    </source>
</reference>
<keyword evidence="6" id="KW-0443">Lipid metabolism</keyword>
<evidence type="ECO:0000256" key="5">
    <source>
        <dbReference type="ARBA" id="ARBA00023002"/>
    </source>
</evidence>
<name>A0A3M6QYK9_9BURK</name>
<dbReference type="Gene3D" id="3.40.50.720">
    <property type="entry name" value="NAD(P)-binding Rossmann-like Domain"/>
    <property type="match status" value="1"/>
</dbReference>
<proteinExistence type="inferred from homology"/>
<sequence>MFSLHGQHALIVGIANQDSIAWGCAQALHQQGARLAITWLNDKAEAHVRPLAESLGAELMMPLDVTQPGQLEAVFQAIGARWGRLDTLLHSIAFAPKADLHGRVVDCSAEGFAQAMDVSVHSFLRMIRLAEPLMATGGTCMAVSFLGAQRVVPRYSLMGPVKAALECAVRYAAVELGAKGIRVHALSPGPMPTRAASGIDQFETLLEAARQHAPTHQLASLADVGALAAFLASPAARNLTGGVYDIDGGFSLIA</sequence>
<dbReference type="PIRSF" id="PIRSF000094">
    <property type="entry name" value="Enoyl-ACP_rdct"/>
    <property type="match status" value="1"/>
</dbReference>
<evidence type="ECO:0000256" key="3">
    <source>
        <dbReference type="ARBA" id="ARBA00022516"/>
    </source>
</evidence>
<evidence type="ECO:0000256" key="6">
    <source>
        <dbReference type="ARBA" id="ARBA00023098"/>
    </source>
</evidence>